<keyword evidence="1" id="KW-0472">Membrane</keyword>
<evidence type="ECO:0000313" key="3">
    <source>
        <dbReference type="Proteomes" id="UP000319663"/>
    </source>
</evidence>
<feature type="transmembrane region" description="Helical" evidence="1">
    <location>
        <begin position="525"/>
        <end position="547"/>
    </location>
</feature>
<accession>A0A507QYD7</accession>
<comment type="caution">
    <text evidence="2">The sequence shown here is derived from an EMBL/GenBank/DDBJ whole genome shotgun (WGS) entry which is preliminary data.</text>
</comment>
<organism evidence="2 3">
    <name type="scientific">Monascus purpureus</name>
    <name type="common">Red mold</name>
    <name type="synonym">Monascus anka</name>
    <dbReference type="NCBI Taxonomy" id="5098"/>
    <lineage>
        <taxon>Eukaryota</taxon>
        <taxon>Fungi</taxon>
        <taxon>Dikarya</taxon>
        <taxon>Ascomycota</taxon>
        <taxon>Pezizomycotina</taxon>
        <taxon>Eurotiomycetes</taxon>
        <taxon>Eurotiomycetidae</taxon>
        <taxon>Eurotiales</taxon>
        <taxon>Aspergillaceae</taxon>
        <taxon>Monascus</taxon>
    </lineage>
</organism>
<keyword evidence="1" id="KW-1133">Transmembrane helix</keyword>
<feature type="transmembrane region" description="Helical" evidence="1">
    <location>
        <begin position="79"/>
        <end position="98"/>
    </location>
</feature>
<keyword evidence="3" id="KW-1185">Reference proteome</keyword>
<dbReference type="AlphaFoldDB" id="A0A507QYD7"/>
<reference evidence="2 3" key="1">
    <citation type="submission" date="2019-06" db="EMBL/GenBank/DDBJ databases">
        <title>Wine fermentation using esterase from Monascus purpureus.</title>
        <authorList>
            <person name="Geng C."/>
            <person name="Zhang Y."/>
        </authorList>
    </citation>
    <scope>NUCLEOTIDE SEQUENCE [LARGE SCALE GENOMIC DNA]</scope>
    <source>
        <strain evidence="2">HQ1</strain>
    </source>
</reference>
<protein>
    <submittedName>
        <fullName evidence="2">Uncharacterized protein</fullName>
    </submittedName>
</protein>
<evidence type="ECO:0000313" key="2">
    <source>
        <dbReference type="EMBL" id="TQB73673.1"/>
    </source>
</evidence>
<name>A0A507QYD7_MONPU</name>
<proteinExistence type="predicted"/>
<gene>
    <name evidence="2" type="ORF">MPDQ_005596</name>
</gene>
<feature type="transmembrane region" description="Helical" evidence="1">
    <location>
        <begin position="110"/>
        <end position="131"/>
    </location>
</feature>
<keyword evidence="1" id="KW-0812">Transmembrane</keyword>
<evidence type="ECO:0000256" key="1">
    <source>
        <dbReference type="SAM" id="Phobius"/>
    </source>
</evidence>
<dbReference type="Proteomes" id="UP000319663">
    <property type="component" value="Unassembled WGS sequence"/>
</dbReference>
<dbReference type="EMBL" id="VIFY01000040">
    <property type="protein sequence ID" value="TQB73673.1"/>
    <property type="molecule type" value="Genomic_DNA"/>
</dbReference>
<dbReference type="OrthoDB" id="3540210at2759"/>
<sequence>MADTVHTFTGVWHNWSHGAVRGATLTLSQKDAGYLTAFLAIFVSFAGGMFWRITGFALHQVWATNPAQRHDILHYRRQVILRNSSTGAASWSLLMLGFGRHGSILRSLPVAMIPAGILLLFGVSGIFTSYVTKFPGNATIIIGPHCGNVLMSNLTPSALGLRIMNGKNMADSHDAATYVTQCYQGASSLGCGQYVRNSLPFNRNQNASCPFASGICAYNDHSALELDTGLLDSHFDFGINERPQDRIKFRRVATCAPIHSKPFAVTANDSSLGTIDYIYAGPVPAAGTNYSFHSLVAPSGLSEKLAAGYWNPDPRLNQTDADITLMMLAANSIWYNTPVDDPWLSAHIKETMDGLTLYTSDYYVTLLGCTDQYQVCNPNIDGESGCTVLGGAMSCWNDVVDRNGLGFNPIQLNTITRFLATATRRNIQSVVDGRGASALQVSQLAYNNIIYSLPVSQWQLEVEGWFNNSLAKEQAWAVEWATTPRNYQPNPPGDPVWLYDPPNDLVGLTLCGSQLARNMGDYESFSILGLSLIIGLGGIIILVGFTIDSVVGWLRSPKGKYKADQWQKEENIQLHKAAYKGFGIWHEDGLDLPPSTAL</sequence>
<feature type="transmembrane region" description="Helical" evidence="1">
    <location>
        <begin position="34"/>
        <end position="58"/>
    </location>
</feature>